<dbReference type="InterPro" id="IPR000435">
    <property type="entry name" value="Tektins"/>
</dbReference>
<protein>
    <recommendedName>
        <fullName evidence="3">Tektin</fullName>
    </recommendedName>
</protein>
<comment type="similarity">
    <text evidence="1 3">Belongs to the tektin family.</text>
</comment>
<dbReference type="InterPro" id="IPR048256">
    <property type="entry name" value="Tektin-like"/>
</dbReference>
<dbReference type="PANTHER" id="PTHR19960">
    <property type="entry name" value="TEKTIN"/>
    <property type="match status" value="1"/>
</dbReference>
<dbReference type="Ensembl" id="ENSNMLT00000043249.1">
    <property type="protein sequence ID" value="ENSNMLP00000038859.1"/>
    <property type="gene ID" value="ENSNMLG00000023957.1"/>
</dbReference>
<accession>A0A8C6UNA9</accession>
<dbReference type="GO" id="GO:0005634">
    <property type="term" value="C:nucleus"/>
    <property type="evidence" value="ECO:0007669"/>
    <property type="project" value="TreeGrafter"/>
</dbReference>
<proteinExistence type="inferred from homology"/>
<evidence type="ECO:0000256" key="2">
    <source>
        <dbReference type="ARBA" id="ARBA00022490"/>
    </source>
</evidence>
<dbReference type="PANTHER" id="PTHR19960:SF7">
    <property type="entry name" value="TEKTIN"/>
    <property type="match status" value="1"/>
</dbReference>
<keyword evidence="3" id="KW-0282">Flagellum</keyword>
<keyword evidence="2" id="KW-0963">Cytoplasm</keyword>
<name>A0A8C6UNA9_9GOBI</name>
<dbReference type="GO" id="GO:0060294">
    <property type="term" value="P:cilium movement involved in cell motility"/>
    <property type="evidence" value="ECO:0007669"/>
    <property type="project" value="UniProtKB-UniRule"/>
</dbReference>
<dbReference type="Pfam" id="PF03148">
    <property type="entry name" value="Tektin"/>
    <property type="match status" value="1"/>
</dbReference>
<dbReference type="GO" id="GO:0015630">
    <property type="term" value="C:microtubule cytoskeleton"/>
    <property type="evidence" value="ECO:0007669"/>
    <property type="project" value="UniProtKB-UniRule"/>
</dbReference>
<dbReference type="GO" id="GO:0005930">
    <property type="term" value="C:axoneme"/>
    <property type="evidence" value="ECO:0007669"/>
    <property type="project" value="UniProtKB-SubCell"/>
</dbReference>
<dbReference type="GO" id="GO:0060271">
    <property type="term" value="P:cilium assembly"/>
    <property type="evidence" value="ECO:0007669"/>
    <property type="project" value="UniProtKB-UniRule"/>
</dbReference>
<reference evidence="4" key="2">
    <citation type="submission" date="2025-09" db="UniProtKB">
        <authorList>
            <consortium name="Ensembl"/>
        </authorList>
    </citation>
    <scope>IDENTIFICATION</scope>
</reference>
<dbReference type="AlphaFoldDB" id="A0A8C6UNA9"/>
<evidence type="ECO:0000313" key="4">
    <source>
        <dbReference type="Ensembl" id="ENSNMLP00000038859.1"/>
    </source>
</evidence>
<keyword evidence="5" id="KW-1185">Reference proteome</keyword>
<organism evidence="4 5">
    <name type="scientific">Neogobius melanostomus</name>
    <name type="common">round goby</name>
    <dbReference type="NCBI Taxonomy" id="47308"/>
    <lineage>
        <taxon>Eukaryota</taxon>
        <taxon>Metazoa</taxon>
        <taxon>Chordata</taxon>
        <taxon>Craniata</taxon>
        <taxon>Vertebrata</taxon>
        <taxon>Euteleostomi</taxon>
        <taxon>Actinopterygii</taxon>
        <taxon>Neopterygii</taxon>
        <taxon>Teleostei</taxon>
        <taxon>Neoteleostei</taxon>
        <taxon>Acanthomorphata</taxon>
        <taxon>Gobiaria</taxon>
        <taxon>Gobiiformes</taxon>
        <taxon>Gobioidei</taxon>
        <taxon>Gobiidae</taxon>
        <taxon>Benthophilinae</taxon>
        <taxon>Neogobiini</taxon>
        <taxon>Neogobius</taxon>
    </lineage>
</organism>
<reference evidence="4" key="1">
    <citation type="submission" date="2025-08" db="UniProtKB">
        <authorList>
            <consortium name="Ensembl"/>
        </authorList>
    </citation>
    <scope>IDENTIFICATION</scope>
</reference>
<evidence type="ECO:0000313" key="5">
    <source>
        <dbReference type="Proteomes" id="UP000694523"/>
    </source>
</evidence>
<comment type="subcellular location">
    <subcellularLocation>
        <location evidence="3">Cytoplasm</location>
        <location evidence="3">Cytoskeleton</location>
        <location evidence="3">Cilium axoneme</location>
    </subcellularLocation>
</comment>
<evidence type="ECO:0000256" key="3">
    <source>
        <dbReference type="RuleBase" id="RU367040"/>
    </source>
</evidence>
<dbReference type="Proteomes" id="UP000694523">
    <property type="component" value="Unplaced"/>
</dbReference>
<sequence length="118" mass="13585">MSALPVKPTLRHSVPEWTSNNLELSSTAQHERHVSHFIRQEGRALRNETNCQTDWDETDTNRRLSDRIWDVSQWRDALDVCAKKVDDEMDALTLVNPVISTSVWSKLLLTFSSHVLTV</sequence>
<keyword evidence="3" id="KW-0966">Cell projection</keyword>
<evidence type="ECO:0000256" key="1">
    <source>
        <dbReference type="ARBA" id="ARBA00007209"/>
    </source>
</evidence>
<keyword evidence="3" id="KW-0969">Cilium</keyword>